<dbReference type="EMBL" id="NBSH01000010">
    <property type="protein sequence ID" value="ORX35651.1"/>
    <property type="molecule type" value="Genomic_DNA"/>
</dbReference>
<evidence type="ECO:0000313" key="7">
    <source>
        <dbReference type="EMBL" id="ORX35651.1"/>
    </source>
</evidence>
<dbReference type="GO" id="GO:0000172">
    <property type="term" value="C:ribonuclease MRP complex"/>
    <property type="evidence" value="ECO:0007669"/>
    <property type="project" value="InterPro"/>
</dbReference>
<dbReference type="SUPFAM" id="SSF101790">
    <property type="entry name" value="Aminomethyltransferase beta-barrel domain"/>
    <property type="match status" value="1"/>
</dbReference>
<evidence type="ECO:0000256" key="2">
    <source>
        <dbReference type="ARBA" id="ARBA00022694"/>
    </source>
</evidence>
<dbReference type="Pfam" id="PF06978">
    <property type="entry name" value="POP1_N"/>
    <property type="match status" value="2"/>
</dbReference>
<dbReference type="OrthoDB" id="442863at2759"/>
<comment type="subcellular location">
    <subcellularLocation>
        <location evidence="1">Nucleus</location>
    </subcellularLocation>
</comment>
<dbReference type="InterPro" id="IPR027266">
    <property type="entry name" value="TrmE/GcvT-like"/>
</dbReference>
<dbReference type="InParanoid" id="A0A1Y1UC87"/>
<dbReference type="InterPro" id="IPR029043">
    <property type="entry name" value="GcvT/YgfZ_C"/>
</dbReference>
<dbReference type="PANTHER" id="PTHR22731">
    <property type="entry name" value="RIBONUCLEASES P/MRP PROTEIN SUBUNIT POP1"/>
    <property type="match status" value="1"/>
</dbReference>
<dbReference type="STRING" id="4999.A0A1Y1UC87"/>
<dbReference type="Pfam" id="PF08170">
    <property type="entry name" value="POPLD"/>
    <property type="match status" value="1"/>
</dbReference>
<protein>
    <submittedName>
        <fullName evidence="7">Ribonucleases P/MRP protein subunit POP1-domain-containing protein</fullName>
    </submittedName>
</protein>
<sequence>MAKAESSRDGARRPLKVIQKTSDLLRKGKQKAPVERTMPDSIQVERFAETRAMEIMAFQNAIRSAADQGSSRVFQSLPRHLRRRAASHNPRRVPKRLRYKAALEIAPGDDIAKVQRKKARLRAKGNLHGESRTEQLLRRQVDKKWLRTHMYHAKRFHMTNIWGFRLPVTPTLKSFRPAYRATRRKVLAMDVSYYGVIQVEGEREAVLRLLGRMTGGVFAGPKYESGSMLAESMLYHPDEFPYRLIGPAQILWQKGSKRLWIRLHPSILSEVLEVLSTHDASVSDLSDELGSFELFGPESGKLMRRVLRVAGRGSLDDLGDPKQVAHGRVMALRIHDPRLSFPPRTVNDKDTRVSDDGVVRNAYQAHRSVTGLWERSNRLCTPRYKKSDLDQRRRVQSNPGQRLRPTSRDDVISILIIGLTDRYLLLFPPAWSMPLLHSIAHIGTLIGALQERRAHMRELAVPSFPEHYGATCRAGKIWEDAKAVEDRERWSRKPPGKRVHRELWQPNWASVFQLSEEDAINGPTLWVWPSELKEHTGDVKVLAAFRQARGMSSREIHLASAVINVKLEMPERGSPGSMAEILPLDDATVIGWTTTGNYSMTRGGGFALGQIALSAWLKLDGRVRIRNPGGVFREAHVTVV</sequence>
<reference evidence="7 8" key="1">
    <citation type="submission" date="2017-03" db="EMBL/GenBank/DDBJ databases">
        <title>Widespread Adenine N6-methylation of Active Genes in Fungi.</title>
        <authorList>
            <consortium name="DOE Joint Genome Institute"/>
            <person name="Mondo S.J."/>
            <person name="Dannebaum R.O."/>
            <person name="Kuo R.C."/>
            <person name="Louie K.B."/>
            <person name="Bewick A.J."/>
            <person name="Labutti K."/>
            <person name="Haridas S."/>
            <person name="Kuo A."/>
            <person name="Salamov A."/>
            <person name="Ahrendt S.R."/>
            <person name="Lau R."/>
            <person name="Bowen B.P."/>
            <person name="Lipzen A."/>
            <person name="Sullivan W."/>
            <person name="Andreopoulos W.B."/>
            <person name="Clum A."/>
            <person name="Lindquist E."/>
            <person name="Daum C."/>
            <person name="Northen T.R."/>
            <person name="Ramamoorthy G."/>
            <person name="Schmitz R.J."/>
            <person name="Gryganskyi A."/>
            <person name="Culley D."/>
            <person name="Magnuson J."/>
            <person name="James T.Y."/>
            <person name="O'Malley M.A."/>
            <person name="Stajich J.E."/>
            <person name="Spatafora J.W."/>
            <person name="Visel A."/>
            <person name="Grigoriev I.V."/>
        </authorList>
    </citation>
    <scope>NUCLEOTIDE SEQUENCE [LARGE SCALE GENOMIC DNA]</scope>
    <source>
        <strain evidence="7 8">NRRL Y-17943</strain>
    </source>
</reference>
<dbReference type="GO" id="GO:0001682">
    <property type="term" value="P:tRNA 5'-leader removal"/>
    <property type="evidence" value="ECO:0007669"/>
    <property type="project" value="InterPro"/>
</dbReference>
<dbReference type="RefSeq" id="XP_021869815.1">
    <property type="nucleotide sequence ID" value="XM_022013955.1"/>
</dbReference>
<dbReference type="InterPro" id="IPR055079">
    <property type="entry name" value="POP1_C"/>
</dbReference>
<feature type="domain" description="Pop1 N-terminal" evidence="4">
    <location>
        <begin position="47"/>
        <end position="124"/>
    </location>
</feature>
<dbReference type="AlphaFoldDB" id="A0A1Y1UC87"/>
<proteinExistence type="predicted"/>
<organism evidence="7 8">
    <name type="scientific">Kockovaella imperatae</name>
    <dbReference type="NCBI Taxonomy" id="4999"/>
    <lineage>
        <taxon>Eukaryota</taxon>
        <taxon>Fungi</taxon>
        <taxon>Dikarya</taxon>
        <taxon>Basidiomycota</taxon>
        <taxon>Agaricomycotina</taxon>
        <taxon>Tremellomycetes</taxon>
        <taxon>Tremellales</taxon>
        <taxon>Cuniculitremaceae</taxon>
        <taxon>Kockovaella</taxon>
    </lineage>
</organism>
<feature type="domain" description="Pop1 N-terminal" evidence="4">
    <location>
        <begin position="130"/>
        <end position="201"/>
    </location>
</feature>
<accession>A0A1Y1UC87</accession>
<dbReference type="GO" id="GO:0005655">
    <property type="term" value="C:nucleolar ribonuclease P complex"/>
    <property type="evidence" value="ECO:0007669"/>
    <property type="project" value="InterPro"/>
</dbReference>
<dbReference type="GeneID" id="33555763"/>
<feature type="domain" description="POP1 C-terminal" evidence="6">
    <location>
        <begin position="587"/>
        <end position="628"/>
    </location>
</feature>
<dbReference type="Proteomes" id="UP000193218">
    <property type="component" value="Unassembled WGS sequence"/>
</dbReference>
<keyword evidence="2" id="KW-0819">tRNA processing</keyword>
<dbReference type="InterPro" id="IPR012590">
    <property type="entry name" value="POPLD_dom"/>
</dbReference>
<dbReference type="InterPro" id="IPR039182">
    <property type="entry name" value="Pop1"/>
</dbReference>
<name>A0A1Y1UC87_9TREE</name>
<keyword evidence="3" id="KW-0539">Nucleus</keyword>
<evidence type="ECO:0000259" key="6">
    <source>
        <dbReference type="Pfam" id="PF22770"/>
    </source>
</evidence>
<dbReference type="Gene3D" id="3.30.1360.120">
    <property type="entry name" value="Probable tRNA modification gtpase trme, domain 1"/>
    <property type="match status" value="1"/>
</dbReference>
<dbReference type="SUPFAM" id="SSF103025">
    <property type="entry name" value="Folate-binding domain"/>
    <property type="match status" value="1"/>
</dbReference>
<comment type="caution">
    <text evidence="7">The sequence shown here is derived from an EMBL/GenBank/DDBJ whole genome shotgun (WGS) entry which is preliminary data.</text>
</comment>
<gene>
    <name evidence="7" type="ORF">BD324DRAFT_603000</name>
</gene>
<evidence type="ECO:0000256" key="3">
    <source>
        <dbReference type="ARBA" id="ARBA00023242"/>
    </source>
</evidence>
<evidence type="ECO:0000259" key="4">
    <source>
        <dbReference type="Pfam" id="PF06978"/>
    </source>
</evidence>
<feature type="domain" description="POPLD" evidence="5">
    <location>
        <begin position="423"/>
        <end position="500"/>
    </location>
</feature>
<evidence type="ECO:0000256" key="1">
    <source>
        <dbReference type="ARBA" id="ARBA00004123"/>
    </source>
</evidence>
<evidence type="ECO:0000259" key="5">
    <source>
        <dbReference type="Pfam" id="PF08170"/>
    </source>
</evidence>
<dbReference type="Pfam" id="PF22770">
    <property type="entry name" value="POP1_C"/>
    <property type="match status" value="1"/>
</dbReference>
<evidence type="ECO:0000313" key="8">
    <source>
        <dbReference type="Proteomes" id="UP000193218"/>
    </source>
</evidence>
<keyword evidence="8" id="KW-1185">Reference proteome</keyword>
<dbReference type="PANTHER" id="PTHR22731:SF3">
    <property type="entry name" value="RIBONUCLEASES P_MRP PROTEIN SUBUNIT POP1"/>
    <property type="match status" value="1"/>
</dbReference>
<dbReference type="FunCoup" id="A0A1Y1UC87">
    <property type="interactions" value="403"/>
</dbReference>
<dbReference type="InterPro" id="IPR009723">
    <property type="entry name" value="Pop1_N"/>
</dbReference>